<keyword evidence="1" id="KW-0472">Membrane</keyword>
<gene>
    <name evidence="3" type="ORF">NZ698_14655</name>
</gene>
<dbReference type="SMART" id="SM00421">
    <property type="entry name" value="HTH_LUXR"/>
    <property type="match status" value="1"/>
</dbReference>
<accession>A0ABT2W897</accession>
<name>A0ABT2W897_9FLAO</name>
<dbReference type="InterPro" id="IPR000792">
    <property type="entry name" value="Tscrpt_reg_LuxR_C"/>
</dbReference>
<sequence>MKVLLILFAYLTLTSFGNEEGNKYFDTITKELYVTASDQKKIKQIQIRENKKYEESGDNKFLISSKYAEVYLHTKDTLKQLPYVYNLLKVNNDQYEFISIVGNFNIALQLENNSPNLAMTFLNKAISYSESLNTKYFLAHLYHAKGRFYYNDKKYSQAQNYFIKALHTFNPDENLFIASMHNNFALIHDKLNHNNRAIQETVKAIAILENEKRLNSSENLFLMSLRYNLGWYYFKAKNYKQSEDYLIYAFDFYKSRKDSYHEIILTAQKLYDLYDATHQSEKEEGITDYLLKLENQVQNVSDKIILNEIVQKKYLKGSDLKKIKEVSEKLLKLNHEFDAENLEKTKYVSDELNKMIISNINNQYDHDLIIIKSNQRLLLTIIVLSLIIFIVIMLYVRNKIYKERKIAEAEKIILDNNRIILEQDIDMQKEKIKNLHQNLNLKIETEKAFLEHLKKVKRSKKIDTEEILKDLMFKLNNLMQIDKRNYDLMNETSVENKAFLHNLSEKHPVLTNKELQLCLYFRMNLSSKEISVLEDTTDGTVRVYKTKIKSKLGILRETDLSEYLNTI</sequence>
<dbReference type="Gene3D" id="1.25.40.10">
    <property type="entry name" value="Tetratricopeptide repeat domain"/>
    <property type="match status" value="2"/>
</dbReference>
<dbReference type="InterPro" id="IPR036388">
    <property type="entry name" value="WH-like_DNA-bd_sf"/>
</dbReference>
<keyword evidence="1" id="KW-1133">Transmembrane helix</keyword>
<dbReference type="SUPFAM" id="SSF48452">
    <property type="entry name" value="TPR-like"/>
    <property type="match status" value="1"/>
</dbReference>
<organism evidence="3 4">
    <name type="scientific">Chryseobacterium edaphi</name>
    <dbReference type="NCBI Taxonomy" id="2976532"/>
    <lineage>
        <taxon>Bacteria</taxon>
        <taxon>Pseudomonadati</taxon>
        <taxon>Bacteroidota</taxon>
        <taxon>Flavobacteriia</taxon>
        <taxon>Flavobacteriales</taxon>
        <taxon>Weeksellaceae</taxon>
        <taxon>Chryseobacterium group</taxon>
        <taxon>Chryseobacterium</taxon>
    </lineage>
</organism>
<dbReference type="Gene3D" id="1.10.10.10">
    <property type="entry name" value="Winged helix-like DNA-binding domain superfamily/Winged helix DNA-binding domain"/>
    <property type="match status" value="1"/>
</dbReference>
<feature type="transmembrane region" description="Helical" evidence="1">
    <location>
        <begin position="377"/>
        <end position="396"/>
    </location>
</feature>
<reference evidence="4" key="1">
    <citation type="submission" date="2023-07" db="EMBL/GenBank/DDBJ databases">
        <title>Chryseobacterium sp. strain PBS4-4 Genome sequencing and assembly.</title>
        <authorList>
            <person name="Jung Y."/>
        </authorList>
    </citation>
    <scope>NUCLEOTIDE SEQUENCE [LARGE SCALE GENOMIC DNA]</scope>
    <source>
        <strain evidence="4">PBS4-4</strain>
    </source>
</reference>
<keyword evidence="1" id="KW-0812">Transmembrane</keyword>
<dbReference type="InterPro" id="IPR019734">
    <property type="entry name" value="TPR_rpt"/>
</dbReference>
<dbReference type="EMBL" id="JAOTEM010000004">
    <property type="protein sequence ID" value="MCU7618438.1"/>
    <property type="molecule type" value="Genomic_DNA"/>
</dbReference>
<evidence type="ECO:0000313" key="4">
    <source>
        <dbReference type="Proteomes" id="UP001208649"/>
    </source>
</evidence>
<protein>
    <recommendedName>
        <fullName evidence="2">HTH luxR-type domain-containing protein</fullName>
    </recommendedName>
</protein>
<dbReference type="InterPro" id="IPR016032">
    <property type="entry name" value="Sig_transdc_resp-reg_C-effctor"/>
</dbReference>
<dbReference type="RefSeq" id="WP_263003954.1">
    <property type="nucleotide sequence ID" value="NZ_JAOTEM010000004.1"/>
</dbReference>
<dbReference type="SMART" id="SM00028">
    <property type="entry name" value="TPR"/>
    <property type="match status" value="3"/>
</dbReference>
<dbReference type="SUPFAM" id="SSF46894">
    <property type="entry name" value="C-terminal effector domain of the bipartite response regulators"/>
    <property type="match status" value="1"/>
</dbReference>
<feature type="domain" description="HTH luxR-type" evidence="2">
    <location>
        <begin position="507"/>
        <end position="564"/>
    </location>
</feature>
<dbReference type="Proteomes" id="UP001208649">
    <property type="component" value="Unassembled WGS sequence"/>
</dbReference>
<evidence type="ECO:0000256" key="1">
    <source>
        <dbReference type="SAM" id="Phobius"/>
    </source>
</evidence>
<dbReference type="InterPro" id="IPR011990">
    <property type="entry name" value="TPR-like_helical_dom_sf"/>
</dbReference>
<proteinExistence type="predicted"/>
<keyword evidence="4" id="KW-1185">Reference proteome</keyword>
<comment type="caution">
    <text evidence="3">The sequence shown here is derived from an EMBL/GenBank/DDBJ whole genome shotgun (WGS) entry which is preliminary data.</text>
</comment>
<evidence type="ECO:0000259" key="2">
    <source>
        <dbReference type="SMART" id="SM00421"/>
    </source>
</evidence>
<evidence type="ECO:0000313" key="3">
    <source>
        <dbReference type="EMBL" id="MCU7618438.1"/>
    </source>
</evidence>